<dbReference type="RefSeq" id="WP_054639559.1">
    <property type="nucleotide sequence ID" value="NZ_BBAL01000007.1"/>
</dbReference>
<comment type="caution">
    <text evidence="1">The sequence shown here is derived from an EMBL/GenBank/DDBJ whole genome shotgun (WGS) entry which is preliminary data.</text>
</comment>
<accession>A0A2A5RM99</accession>
<evidence type="ECO:0008006" key="3">
    <source>
        <dbReference type="Google" id="ProtNLM"/>
    </source>
</evidence>
<name>A0A2A5RM99_9LACT</name>
<sequence length="257" mass="29762">MSKYNLSPELNDKLKNSLANQGQFLEDISFVYALQAFPVLVPSKIFFFDVEGHKTLPMFTTEEDLAVFEKSLTEVETEWELRPIREILTALMQTEIASVAFNPKLATDESHDNTVYFDKESLLKFVSYYTGILNEMLDPENVKKERLTRKYLVPTFVWTDEEDKIHRGFANLTTQDGQEFIPIFDNLNSFAAWYNEAYFVDPFKENRGQVLMMDLKTLRHPDEGENVFGKTDGVTINPIGATNDDYQKTLMFWNEIG</sequence>
<organism evidence="1 2">
    <name type="scientific">Lactococcus fujiensis JCM 16395</name>
    <dbReference type="NCBI Taxonomy" id="1291764"/>
    <lineage>
        <taxon>Bacteria</taxon>
        <taxon>Bacillati</taxon>
        <taxon>Bacillota</taxon>
        <taxon>Bacilli</taxon>
        <taxon>Lactobacillales</taxon>
        <taxon>Streptococcaceae</taxon>
        <taxon>Lactococcus</taxon>
    </lineage>
</organism>
<dbReference type="OrthoDB" id="2241212at2"/>
<dbReference type="EMBL" id="JXJU01000004">
    <property type="protein sequence ID" value="PCS00434.1"/>
    <property type="molecule type" value="Genomic_DNA"/>
</dbReference>
<dbReference type="STRING" id="1291764.GCA_001311235_02043"/>
<protein>
    <recommendedName>
        <fullName evidence="3">SseB protein N-terminal domain-containing protein</fullName>
    </recommendedName>
</protein>
<gene>
    <name evidence="1" type="ORF">RT41_GL001321</name>
</gene>
<evidence type="ECO:0000313" key="2">
    <source>
        <dbReference type="Proteomes" id="UP000218181"/>
    </source>
</evidence>
<dbReference type="Proteomes" id="UP000218181">
    <property type="component" value="Unassembled WGS sequence"/>
</dbReference>
<proteinExistence type="predicted"/>
<dbReference type="AlphaFoldDB" id="A0A2A5RM99"/>
<evidence type="ECO:0000313" key="1">
    <source>
        <dbReference type="EMBL" id="PCS00434.1"/>
    </source>
</evidence>
<keyword evidence="2" id="KW-1185">Reference proteome</keyword>
<reference evidence="1 2" key="1">
    <citation type="submission" date="2014-12" db="EMBL/GenBank/DDBJ databases">
        <title>Draft genome sequences of 10 type strains of Lactococcus.</title>
        <authorList>
            <person name="Sun Z."/>
            <person name="Zhong Z."/>
            <person name="Liu W."/>
            <person name="Zhang W."/>
            <person name="Zhang H."/>
        </authorList>
    </citation>
    <scope>NUCLEOTIDE SEQUENCE [LARGE SCALE GENOMIC DNA]</scope>
    <source>
        <strain evidence="1 2">JCM 16395</strain>
    </source>
</reference>